<feature type="transmembrane region" description="Helical" evidence="1">
    <location>
        <begin position="32"/>
        <end position="52"/>
    </location>
</feature>
<evidence type="ECO:0008006" key="4">
    <source>
        <dbReference type="Google" id="ProtNLM"/>
    </source>
</evidence>
<feature type="transmembrane region" description="Helical" evidence="1">
    <location>
        <begin position="199"/>
        <end position="225"/>
    </location>
</feature>
<organism evidence="2 3">
    <name type="scientific">Pseudomonas jinjuensis</name>
    <dbReference type="NCBI Taxonomy" id="198616"/>
    <lineage>
        <taxon>Bacteria</taxon>
        <taxon>Pseudomonadati</taxon>
        <taxon>Pseudomonadota</taxon>
        <taxon>Gammaproteobacteria</taxon>
        <taxon>Pseudomonadales</taxon>
        <taxon>Pseudomonadaceae</taxon>
        <taxon>Pseudomonas</taxon>
    </lineage>
</organism>
<proteinExistence type="predicted"/>
<dbReference type="AlphaFoldDB" id="A0A1H0AWN3"/>
<keyword evidence="1" id="KW-1133">Transmembrane helix</keyword>
<evidence type="ECO:0000313" key="2">
    <source>
        <dbReference type="EMBL" id="SDN37805.1"/>
    </source>
</evidence>
<keyword evidence="3" id="KW-1185">Reference proteome</keyword>
<name>A0A1H0AWN3_9PSED</name>
<feature type="transmembrane region" description="Helical" evidence="1">
    <location>
        <begin position="168"/>
        <end position="187"/>
    </location>
</feature>
<reference evidence="3" key="1">
    <citation type="submission" date="2016-10" db="EMBL/GenBank/DDBJ databases">
        <authorList>
            <person name="Varghese N."/>
            <person name="Submissions S."/>
        </authorList>
    </citation>
    <scope>NUCLEOTIDE SEQUENCE [LARGE SCALE GENOMIC DNA]</scope>
    <source>
        <strain evidence="3">JCM 21621</strain>
    </source>
</reference>
<evidence type="ECO:0000256" key="1">
    <source>
        <dbReference type="SAM" id="Phobius"/>
    </source>
</evidence>
<protein>
    <recommendedName>
        <fullName evidence="4">O-antigen ligase</fullName>
    </recommendedName>
</protein>
<gene>
    <name evidence="2" type="ORF">SAMN05216193_102407</name>
</gene>
<keyword evidence="1" id="KW-0472">Membrane</keyword>
<dbReference type="RefSeq" id="WP_139206991.1">
    <property type="nucleotide sequence ID" value="NZ_FNIJ01000002.1"/>
</dbReference>
<feature type="transmembrane region" description="Helical" evidence="1">
    <location>
        <begin position="317"/>
        <end position="337"/>
    </location>
</feature>
<dbReference type="Proteomes" id="UP000242957">
    <property type="component" value="Unassembled WGS sequence"/>
</dbReference>
<dbReference type="EMBL" id="FNIJ01000002">
    <property type="protein sequence ID" value="SDN37805.1"/>
    <property type="molecule type" value="Genomic_DNA"/>
</dbReference>
<sequence>MKNSKILNALFTASIFSLLAFQQICIPEISNIPIIALLFSLIATALLASKTAKLKGDKLLIVAYFLAITSYMISVIESPDKISTLSFLYFLVIYLIFFISPKNPRQLISKIPNIGILFCLAGIGQSLFQSFGLSFYDVRNIFPEDFILAGYNYSYETNYGSGIYKSNGFTLLEPSFFSQFLAIFFIIEVHNKKRLHFLAAFSIGILTSYSGTGFMILGSWLIGLFLTSSIGLGRKLIIISFATIGPLTLFLTNEYLLNRIAEFNNQGSSAHIRFIAPFLNYFNLLGQLDILGVMFGAGPGISDRMQLGNQANYPALIKALMEYGVLFSLTYLAWWMITIKRMAQPSLRLPIFTLIFITSGSFLQPLTLFTAWILLFFSEPTNQDAIKSSQSMHNEKLRLAQR</sequence>
<evidence type="ECO:0000313" key="3">
    <source>
        <dbReference type="Proteomes" id="UP000242957"/>
    </source>
</evidence>
<keyword evidence="1" id="KW-0812">Transmembrane</keyword>
<feature type="transmembrane region" description="Helical" evidence="1">
    <location>
        <begin position="237"/>
        <end position="257"/>
    </location>
</feature>
<accession>A0A1H0AWN3</accession>
<feature type="transmembrane region" description="Helical" evidence="1">
    <location>
        <begin position="59"/>
        <end position="76"/>
    </location>
</feature>
<dbReference type="STRING" id="198616.SAMN05216193_102407"/>
<feature type="transmembrane region" description="Helical" evidence="1">
    <location>
        <begin position="111"/>
        <end position="136"/>
    </location>
</feature>
<dbReference type="OrthoDB" id="7054362at2"/>
<feature type="transmembrane region" description="Helical" evidence="1">
    <location>
        <begin position="82"/>
        <end position="99"/>
    </location>
</feature>
<feature type="transmembrane region" description="Helical" evidence="1">
    <location>
        <begin position="349"/>
        <end position="377"/>
    </location>
</feature>
<feature type="transmembrane region" description="Helical" evidence="1">
    <location>
        <begin position="278"/>
        <end position="297"/>
    </location>
</feature>